<dbReference type="Gene3D" id="2.40.110.10">
    <property type="entry name" value="Butyryl-CoA Dehydrogenase, subunit A, domain 2"/>
    <property type="match status" value="1"/>
</dbReference>
<dbReference type="Pfam" id="PF21263">
    <property type="entry name" value="Acyl-CoA-dh_C"/>
    <property type="match status" value="1"/>
</dbReference>
<sequence length="600" mass="66528">MESSIAKSKAIKGGAFIVEDQNAQDIYIPEDHNEEQGMFIDMAKDFVGKEWMPVKEEIEKQANQACEKLMDKAGEMGFLGSHIPAEYEGMELDTNTNTHILDVFGPMGSFNTTFAAHTGIGMLPVLYYGTEEQKKKYLPRLISGELKAAYCLTEPSSGSDALSAKTTAKLSDDGKDYIINGQKMWISNAGFANFFVLFAQIDGDKFTGFVVEGKPEGLTLGEEEAKLGIKGSSTRMVFFENMKVPVENLLGEIGKGHLIAFNALNMGRFKLGSMAMGGAKAIIDMATKYANERIQFKVPISSFGAIQYKLAEMTIRNFAVESAVYRVSDLLDRKIAELKDAGVPAGEAKRQAAEEYAIECSIIKVGGSESSDYAVDENVQIHGGIGFSEEAMAARAYRDNRITRIYEGTNEINRLLIVDMLLKKALKGQIDLTGPAWEVQKELKQMPSFDKIEGEFGHEIKAVEGFKKLILLVAGAATKKQMDGELNLKVEQQLLTYVSDMIISTYNAESLLLRVQKLEGKGSDKMNIYKAIMRTYFQDTKLKMDQLCMNAIPQLASGDIQKIFVMGVSRFNKYPLQNVIENRKEIAKSLIEANGYNLFR</sequence>
<dbReference type="SUPFAM" id="SSF47203">
    <property type="entry name" value="Acyl-CoA dehydrogenase C-terminal domain-like"/>
    <property type="match status" value="1"/>
</dbReference>
<evidence type="ECO:0000259" key="10">
    <source>
        <dbReference type="Pfam" id="PF02771"/>
    </source>
</evidence>
<keyword evidence="5 7" id="KW-0560">Oxidoreductase</keyword>
<dbReference type="FunFam" id="1.10.540.10:FF:000001">
    <property type="entry name" value="Very long-chain-specific acyl-CoA dehydrogenase, mitochondrial"/>
    <property type="match status" value="1"/>
</dbReference>
<accession>A0AA37SQ51</accession>
<proteinExistence type="inferred from homology"/>
<feature type="domain" description="Acyl-CoA dehydrogenase-like C-terminal" evidence="11">
    <location>
        <begin position="466"/>
        <end position="570"/>
    </location>
</feature>
<dbReference type="Gene3D" id="1.10.540.10">
    <property type="entry name" value="Acyl-CoA dehydrogenase/oxidase, N-terminal domain"/>
    <property type="match status" value="1"/>
</dbReference>
<feature type="domain" description="Acyl-CoA dehydrogenase/oxidase N-terminal" evidence="10">
    <location>
        <begin position="33"/>
        <end position="145"/>
    </location>
</feature>
<dbReference type="RefSeq" id="WP_235293926.1">
    <property type="nucleotide sequence ID" value="NZ_BSOH01000010.1"/>
</dbReference>
<dbReference type="InterPro" id="IPR046373">
    <property type="entry name" value="Acyl-CoA_Oxase/DH_mid-dom_sf"/>
</dbReference>
<dbReference type="PANTHER" id="PTHR43884:SF12">
    <property type="entry name" value="ISOVALERYL-COA DEHYDROGENASE, MITOCHONDRIAL-RELATED"/>
    <property type="match status" value="1"/>
</dbReference>
<dbReference type="Pfam" id="PF00441">
    <property type="entry name" value="Acyl-CoA_dh_1"/>
    <property type="match status" value="1"/>
</dbReference>
<feature type="domain" description="Acyl-CoA dehydrogenase/oxidase C-terminal" evidence="8">
    <location>
        <begin position="254"/>
        <end position="420"/>
    </location>
</feature>
<dbReference type="FunFam" id="2.40.110.10:FF:000006">
    <property type="entry name" value="very long-chain specific acyl-CoA dehydrogenase, mitochondrial"/>
    <property type="match status" value="1"/>
</dbReference>
<keyword evidence="4 7" id="KW-0274">FAD</keyword>
<evidence type="ECO:0000259" key="9">
    <source>
        <dbReference type="Pfam" id="PF02770"/>
    </source>
</evidence>
<dbReference type="PROSITE" id="PS00073">
    <property type="entry name" value="ACYL_COA_DH_2"/>
    <property type="match status" value="1"/>
</dbReference>
<dbReference type="InterPro" id="IPR006091">
    <property type="entry name" value="Acyl-CoA_Oxase/DH_mid-dom"/>
</dbReference>
<feature type="domain" description="Acyl-CoA oxidase/dehydrogenase middle" evidence="9">
    <location>
        <begin position="149"/>
        <end position="242"/>
    </location>
</feature>
<evidence type="ECO:0000256" key="5">
    <source>
        <dbReference type="ARBA" id="ARBA00023002"/>
    </source>
</evidence>
<evidence type="ECO:0000313" key="13">
    <source>
        <dbReference type="Proteomes" id="UP001156666"/>
    </source>
</evidence>
<dbReference type="Proteomes" id="UP001156666">
    <property type="component" value="Unassembled WGS sequence"/>
</dbReference>
<comment type="catalytic activity">
    <reaction evidence="6">
        <text>a 2,3-saturated acyl-CoA + A = a 2,3-dehydroacyl-CoA + AH2</text>
        <dbReference type="Rhea" id="RHEA:48608"/>
        <dbReference type="ChEBI" id="CHEBI:13193"/>
        <dbReference type="ChEBI" id="CHEBI:17499"/>
        <dbReference type="ChEBI" id="CHEBI:60015"/>
        <dbReference type="ChEBI" id="CHEBI:65111"/>
    </reaction>
</comment>
<evidence type="ECO:0000259" key="8">
    <source>
        <dbReference type="Pfam" id="PF00441"/>
    </source>
</evidence>
<comment type="caution">
    <text evidence="12">The sequence shown here is derived from an EMBL/GenBank/DDBJ whole genome shotgun (WGS) entry which is preliminary data.</text>
</comment>
<evidence type="ECO:0000256" key="7">
    <source>
        <dbReference type="RuleBase" id="RU362125"/>
    </source>
</evidence>
<dbReference type="SUPFAM" id="SSF56645">
    <property type="entry name" value="Acyl-CoA dehydrogenase NM domain-like"/>
    <property type="match status" value="1"/>
</dbReference>
<evidence type="ECO:0000313" key="12">
    <source>
        <dbReference type="EMBL" id="GLR17199.1"/>
    </source>
</evidence>
<dbReference type="InterPro" id="IPR009075">
    <property type="entry name" value="AcylCo_DH/oxidase_C"/>
</dbReference>
<evidence type="ECO:0000259" key="11">
    <source>
        <dbReference type="Pfam" id="PF21263"/>
    </source>
</evidence>
<dbReference type="GO" id="GO:0050660">
    <property type="term" value="F:flavin adenine dinucleotide binding"/>
    <property type="evidence" value="ECO:0007669"/>
    <property type="project" value="InterPro"/>
</dbReference>
<dbReference type="FunFam" id="1.20.140.10:FF:000019">
    <property type="entry name" value="Acyl-CoA dehydrogenase"/>
    <property type="match status" value="1"/>
</dbReference>
<dbReference type="AlphaFoldDB" id="A0AA37SQ51"/>
<dbReference type="Pfam" id="PF02770">
    <property type="entry name" value="Acyl-CoA_dh_M"/>
    <property type="match status" value="1"/>
</dbReference>
<dbReference type="EMBL" id="BSOH01000010">
    <property type="protein sequence ID" value="GLR17199.1"/>
    <property type="molecule type" value="Genomic_DNA"/>
</dbReference>
<dbReference type="InterPro" id="IPR013786">
    <property type="entry name" value="AcylCoA_DH/ox_N"/>
</dbReference>
<evidence type="ECO:0000256" key="6">
    <source>
        <dbReference type="ARBA" id="ARBA00052546"/>
    </source>
</evidence>
<dbReference type="InterPro" id="IPR037069">
    <property type="entry name" value="AcylCoA_DH/ox_N_sf"/>
</dbReference>
<dbReference type="InterPro" id="IPR036250">
    <property type="entry name" value="AcylCo_DH-like_C"/>
</dbReference>
<organism evidence="12 13">
    <name type="scientific">Portibacter lacus</name>
    <dbReference type="NCBI Taxonomy" id="1099794"/>
    <lineage>
        <taxon>Bacteria</taxon>
        <taxon>Pseudomonadati</taxon>
        <taxon>Bacteroidota</taxon>
        <taxon>Saprospiria</taxon>
        <taxon>Saprospirales</taxon>
        <taxon>Haliscomenobacteraceae</taxon>
        <taxon>Portibacter</taxon>
    </lineage>
</organism>
<evidence type="ECO:0000256" key="4">
    <source>
        <dbReference type="ARBA" id="ARBA00022827"/>
    </source>
</evidence>
<gene>
    <name evidence="12" type="ORF">GCM10007940_18140</name>
</gene>
<dbReference type="PANTHER" id="PTHR43884">
    <property type="entry name" value="ACYL-COA DEHYDROGENASE"/>
    <property type="match status" value="1"/>
</dbReference>
<evidence type="ECO:0000256" key="3">
    <source>
        <dbReference type="ARBA" id="ARBA00022630"/>
    </source>
</evidence>
<evidence type="ECO:0000256" key="1">
    <source>
        <dbReference type="ARBA" id="ARBA00001974"/>
    </source>
</evidence>
<dbReference type="Pfam" id="PF02771">
    <property type="entry name" value="Acyl-CoA_dh_N"/>
    <property type="match status" value="1"/>
</dbReference>
<dbReference type="GO" id="GO:0003995">
    <property type="term" value="F:acyl-CoA dehydrogenase activity"/>
    <property type="evidence" value="ECO:0007669"/>
    <property type="project" value="InterPro"/>
</dbReference>
<reference evidence="12" key="2">
    <citation type="submission" date="2023-01" db="EMBL/GenBank/DDBJ databases">
        <title>Draft genome sequence of Portibacter lacus strain NBRC 108769.</title>
        <authorList>
            <person name="Sun Q."/>
            <person name="Mori K."/>
        </authorList>
    </citation>
    <scope>NUCLEOTIDE SEQUENCE</scope>
    <source>
        <strain evidence="12">NBRC 108769</strain>
    </source>
</reference>
<dbReference type="InterPro" id="IPR009100">
    <property type="entry name" value="AcylCoA_DH/oxidase_NM_dom_sf"/>
</dbReference>
<dbReference type="InterPro" id="IPR006089">
    <property type="entry name" value="Acyl-CoA_DH_CS"/>
</dbReference>
<comment type="similarity">
    <text evidence="2 7">Belongs to the acyl-CoA dehydrogenase family.</text>
</comment>
<comment type="cofactor">
    <cofactor evidence="1 7">
        <name>FAD</name>
        <dbReference type="ChEBI" id="CHEBI:57692"/>
    </cofactor>
</comment>
<dbReference type="Gene3D" id="1.20.140.10">
    <property type="entry name" value="Butyryl-CoA Dehydrogenase, subunit A, domain 3"/>
    <property type="match status" value="2"/>
</dbReference>
<name>A0AA37SQ51_9BACT</name>
<evidence type="ECO:0000256" key="2">
    <source>
        <dbReference type="ARBA" id="ARBA00009347"/>
    </source>
</evidence>
<reference evidence="12" key="1">
    <citation type="journal article" date="2014" name="Int. J. Syst. Evol. Microbiol.">
        <title>Complete genome sequence of Corynebacterium casei LMG S-19264T (=DSM 44701T), isolated from a smear-ripened cheese.</title>
        <authorList>
            <consortium name="US DOE Joint Genome Institute (JGI-PGF)"/>
            <person name="Walter F."/>
            <person name="Albersmeier A."/>
            <person name="Kalinowski J."/>
            <person name="Ruckert C."/>
        </authorList>
    </citation>
    <scope>NUCLEOTIDE SEQUENCE</scope>
    <source>
        <strain evidence="12">NBRC 108769</strain>
    </source>
</reference>
<dbReference type="PROSITE" id="PS00072">
    <property type="entry name" value="ACYL_COA_DH_1"/>
    <property type="match status" value="1"/>
</dbReference>
<dbReference type="InterPro" id="IPR049426">
    <property type="entry name" value="Acyl-CoA-dh-like_C"/>
</dbReference>
<keyword evidence="13" id="KW-1185">Reference proteome</keyword>
<keyword evidence="3 7" id="KW-0285">Flavoprotein</keyword>
<protein>
    <submittedName>
        <fullName evidence="12">Acyl-CoA dehydrogenase</fullName>
    </submittedName>
</protein>